<gene>
    <name evidence="1" type="ORF">S03H2_25111</name>
</gene>
<feature type="non-terminal residue" evidence="1">
    <location>
        <position position="154"/>
    </location>
</feature>
<sequence>MLSHRERIEKCLSGGNLDRVPIALWRHFPVDDQTPGGLASATLSFQRNFDFDIVKVSPSSSFCLKEWGIEDEWRGAAEGTREYTKRVINHPDDWARLPILNPDEGFLDQQISCLRLLFNELGPATPMIQTIFNPLSQAKNLVGKENLLVHLRRY</sequence>
<dbReference type="AlphaFoldDB" id="X1GEF0"/>
<evidence type="ECO:0000313" key="1">
    <source>
        <dbReference type="EMBL" id="GAH31418.1"/>
    </source>
</evidence>
<reference evidence="1" key="1">
    <citation type="journal article" date="2014" name="Front. Microbiol.">
        <title>High frequency of phylogenetically diverse reductive dehalogenase-homologous genes in deep subseafloor sedimentary metagenomes.</title>
        <authorList>
            <person name="Kawai M."/>
            <person name="Futagami T."/>
            <person name="Toyoda A."/>
            <person name="Takaki Y."/>
            <person name="Nishi S."/>
            <person name="Hori S."/>
            <person name="Arai W."/>
            <person name="Tsubouchi T."/>
            <person name="Morono Y."/>
            <person name="Uchiyama I."/>
            <person name="Ito T."/>
            <person name="Fujiyama A."/>
            <person name="Inagaki F."/>
            <person name="Takami H."/>
        </authorList>
    </citation>
    <scope>NUCLEOTIDE SEQUENCE</scope>
    <source>
        <strain evidence="1">Expedition CK06-06</strain>
    </source>
</reference>
<organism evidence="1">
    <name type="scientific">marine sediment metagenome</name>
    <dbReference type="NCBI Taxonomy" id="412755"/>
    <lineage>
        <taxon>unclassified sequences</taxon>
        <taxon>metagenomes</taxon>
        <taxon>ecological metagenomes</taxon>
    </lineage>
</organism>
<dbReference type="InterPro" id="IPR038071">
    <property type="entry name" value="UROD/MetE-like_sf"/>
</dbReference>
<proteinExistence type="predicted"/>
<dbReference type="EMBL" id="BARU01014120">
    <property type="protein sequence ID" value="GAH31418.1"/>
    <property type="molecule type" value="Genomic_DNA"/>
</dbReference>
<accession>X1GEF0</accession>
<comment type="caution">
    <text evidence="1">The sequence shown here is derived from an EMBL/GenBank/DDBJ whole genome shotgun (WGS) entry which is preliminary data.</text>
</comment>
<name>X1GEF0_9ZZZZ</name>
<dbReference type="Gene3D" id="3.20.20.210">
    <property type="match status" value="1"/>
</dbReference>
<protein>
    <submittedName>
        <fullName evidence="1">Uncharacterized protein</fullName>
    </submittedName>
</protein>
<dbReference type="SUPFAM" id="SSF51726">
    <property type="entry name" value="UROD/MetE-like"/>
    <property type="match status" value="1"/>
</dbReference>